<evidence type="ECO:0008006" key="3">
    <source>
        <dbReference type="Google" id="ProtNLM"/>
    </source>
</evidence>
<keyword evidence="2" id="KW-1185">Reference proteome</keyword>
<comment type="caution">
    <text evidence="1">The sequence shown here is derived from an EMBL/GenBank/DDBJ whole genome shotgun (WGS) entry which is preliminary data.</text>
</comment>
<dbReference type="EMBL" id="JBBPBK010000006">
    <property type="protein sequence ID" value="KAK9282975.1"/>
    <property type="molecule type" value="Genomic_DNA"/>
</dbReference>
<accession>A0AAP0RRC0</accession>
<proteinExistence type="predicted"/>
<gene>
    <name evidence="1" type="ORF">L1049_011200</name>
</gene>
<dbReference type="PANTHER" id="PTHR33103:SF19">
    <property type="entry name" value="OS09G0544700 PROTEIN"/>
    <property type="match status" value="1"/>
</dbReference>
<dbReference type="Pfam" id="PF05056">
    <property type="entry name" value="DUF674"/>
    <property type="match status" value="1"/>
</dbReference>
<organism evidence="1 2">
    <name type="scientific">Liquidambar formosana</name>
    <name type="common">Formosan gum</name>
    <dbReference type="NCBI Taxonomy" id="63359"/>
    <lineage>
        <taxon>Eukaryota</taxon>
        <taxon>Viridiplantae</taxon>
        <taxon>Streptophyta</taxon>
        <taxon>Embryophyta</taxon>
        <taxon>Tracheophyta</taxon>
        <taxon>Spermatophyta</taxon>
        <taxon>Magnoliopsida</taxon>
        <taxon>eudicotyledons</taxon>
        <taxon>Gunneridae</taxon>
        <taxon>Pentapetalae</taxon>
        <taxon>Saxifragales</taxon>
        <taxon>Altingiaceae</taxon>
        <taxon>Liquidambar</taxon>
    </lineage>
</organism>
<evidence type="ECO:0000313" key="1">
    <source>
        <dbReference type="EMBL" id="KAK9282975.1"/>
    </source>
</evidence>
<reference evidence="1 2" key="1">
    <citation type="journal article" date="2024" name="Plant J.">
        <title>Genome sequences and population genomics reveal climatic adaptation and genomic divergence between two closely related sweetgum species.</title>
        <authorList>
            <person name="Xu W.Q."/>
            <person name="Ren C.Q."/>
            <person name="Zhang X.Y."/>
            <person name="Comes H.P."/>
            <person name="Liu X.H."/>
            <person name="Li Y.G."/>
            <person name="Kettle C.J."/>
            <person name="Jalonen R."/>
            <person name="Gaisberger H."/>
            <person name="Ma Y.Z."/>
            <person name="Qiu Y.X."/>
        </authorList>
    </citation>
    <scope>NUCLEOTIDE SEQUENCE [LARGE SCALE GENOMIC DNA]</scope>
    <source>
        <strain evidence="1">Hangzhou</strain>
    </source>
</reference>
<evidence type="ECO:0000313" key="2">
    <source>
        <dbReference type="Proteomes" id="UP001415857"/>
    </source>
</evidence>
<dbReference type="InterPro" id="IPR007750">
    <property type="entry name" value="DUF674"/>
</dbReference>
<dbReference type="PANTHER" id="PTHR33103">
    <property type="entry name" value="OS01G0153900 PROTEIN"/>
    <property type="match status" value="1"/>
</dbReference>
<sequence length="239" mass="26484">MPTTKVSLRLMIDKNAHKVLFAEAEKEFVDFLFHLLSLPVGTVVRLLSKQNMVGCIGSLYESIENLSETYMQHSQNKDILLKPSAPPQFADFPFLLADESVSAPANRFFNCPNNHRYVSDDPRNTCPLCWGSMSRDVTYVAPVTTNRENKASTSEGGYVKGLFTYMVMDDLSVMPVSVIAGIGVLNKCNVKEFDALEEKKVEFGIDEGLQLLKASLQSKAALTYVFLGEKGPIQGCHCT</sequence>
<name>A0AAP0RRC0_LIQFO</name>
<dbReference type="Proteomes" id="UP001415857">
    <property type="component" value="Unassembled WGS sequence"/>
</dbReference>
<protein>
    <recommendedName>
        <fullName evidence="3">DUF674 domain-containing protein</fullName>
    </recommendedName>
</protein>
<dbReference type="AlphaFoldDB" id="A0AAP0RRC0"/>